<dbReference type="KEGG" id="tet:TTHERM_000420399"/>
<name>W7X0J4_TETTS</name>
<evidence type="ECO:0000313" key="1">
    <source>
        <dbReference type="EMBL" id="EWS72650.1"/>
    </source>
</evidence>
<proteinExistence type="predicted"/>
<dbReference type="InParanoid" id="W7X0J4"/>
<accession>W7X0J4</accession>
<dbReference type="AlphaFoldDB" id="W7X0J4"/>
<sequence>MKNNLNYIFYLLNFTPNNQIKIRYLVYDSLQCNKLKQLIKWKIVSNRQKSYLKNSSSLIIRKSFQMKNLTLRLLCQDRLKVCMQTKQRSQIKKYNSLFQMIYRNSIQIRITKKCLSKTMLFKQKWKISNKIIKKKNFFIKDKYTCQREKIKILGYKLKNCRSNYLIQRMKFLRCLKKQLKRGMVSYWHVIKRQQIGLIYQKKNYLNKRHIQINQNSKPAMNYPDKHLTMKFQFNNIKLSKGKIKIQLGLNPTQKAITNFQLRKQIKKIPI</sequence>
<organism evidence="1 2">
    <name type="scientific">Tetrahymena thermophila (strain SB210)</name>
    <dbReference type="NCBI Taxonomy" id="312017"/>
    <lineage>
        <taxon>Eukaryota</taxon>
        <taxon>Sar</taxon>
        <taxon>Alveolata</taxon>
        <taxon>Ciliophora</taxon>
        <taxon>Intramacronucleata</taxon>
        <taxon>Oligohymenophorea</taxon>
        <taxon>Hymenostomatida</taxon>
        <taxon>Tetrahymenina</taxon>
        <taxon>Tetrahymenidae</taxon>
        <taxon>Tetrahymena</taxon>
    </lineage>
</organism>
<protein>
    <submittedName>
        <fullName evidence="1">Uncharacterized protein</fullName>
    </submittedName>
</protein>
<gene>
    <name evidence="1" type="ORF">TTHERM_000420399</name>
</gene>
<dbReference type="EMBL" id="GG662536">
    <property type="protein sequence ID" value="EWS72650.1"/>
    <property type="molecule type" value="Genomic_DNA"/>
</dbReference>
<evidence type="ECO:0000313" key="2">
    <source>
        <dbReference type="Proteomes" id="UP000009168"/>
    </source>
</evidence>
<dbReference type="GeneID" id="24438875"/>
<dbReference type="Proteomes" id="UP000009168">
    <property type="component" value="Unassembled WGS sequence"/>
</dbReference>
<keyword evidence="2" id="KW-1185">Reference proteome</keyword>
<dbReference type="RefSeq" id="XP_012654818.1">
    <property type="nucleotide sequence ID" value="XM_012799364.1"/>
</dbReference>
<reference evidence="2" key="1">
    <citation type="journal article" date="2006" name="PLoS Biol.">
        <title>Macronuclear genome sequence of the ciliate Tetrahymena thermophila, a model eukaryote.</title>
        <authorList>
            <person name="Eisen J.A."/>
            <person name="Coyne R.S."/>
            <person name="Wu M."/>
            <person name="Wu D."/>
            <person name="Thiagarajan M."/>
            <person name="Wortman J.R."/>
            <person name="Badger J.H."/>
            <person name="Ren Q."/>
            <person name="Amedeo P."/>
            <person name="Jones K.M."/>
            <person name="Tallon L.J."/>
            <person name="Delcher A.L."/>
            <person name="Salzberg S.L."/>
            <person name="Silva J.C."/>
            <person name="Haas B.J."/>
            <person name="Majoros W.H."/>
            <person name="Farzad M."/>
            <person name="Carlton J.M."/>
            <person name="Smith R.K. Jr."/>
            <person name="Garg J."/>
            <person name="Pearlman R.E."/>
            <person name="Karrer K.M."/>
            <person name="Sun L."/>
            <person name="Manning G."/>
            <person name="Elde N.C."/>
            <person name="Turkewitz A.P."/>
            <person name="Asai D.J."/>
            <person name="Wilkes D.E."/>
            <person name="Wang Y."/>
            <person name="Cai H."/>
            <person name="Collins K."/>
            <person name="Stewart B.A."/>
            <person name="Lee S.R."/>
            <person name="Wilamowska K."/>
            <person name="Weinberg Z."/>
            <person name="Ruzzo W.L."/>
            <person name="Wloga D."/>
            <person name="Gaertig J."/>
            <person name="Frankel J."/>
            <person name="Tsao C.-C."/>
            <person name="Gorovsky M.A."/>
            <person name="Keeling P.J."/>
            <person name="Waller R.F."/>
            <person name="Patron N.J."/>
            <person name="Cherry J.M."/>
            <person name="Stover N.A."/>
            <person name="Krieger C.J."/>
            <person name="del Toro C."/>
            <person name="Ryder H.F."/>
            <person name="Williamson S.C."/>
            <person name="Barbeau R.A."/>
            <person name="Hamilton E.P."/>
            <person name="Orias E."/>
        </authorList>
    </citation>
    <scope>NUCLEOTIDE SEQUENCE [LARGE SCALE GENOMIC DNA]</scope>
    <source>
        <strain evidence="2">SB210</strain>
    </source>
</reference>